<dbReference type="AlphaFoldDB" id="A0AAW2SLM4"/>
<dbReference type="PANTHER" id="PTHR33021">
    <property type="entry name" value="BLUE COPPER PROTEIN"/>
    <property type="match status" value="1"/>
</dbReference>
<dbReference type="Gene3D" id="2.60.40.420">
    <property type="entry name" value="Cupredoxins - blue copper proteins"/>
    <property type="match status" value="1"/>
</dbReference>
<name>A0AAW2SLM4_9LAMI</name>
<organism evidence="2">
    <name type="scientific">Sesamum latifolium</name>
    <dbReference type="NCBI Taxonomy" id="2727402"/>
    <lineage>
        <taxon>Eukaryota</taxon>
        <taxon>Viridiplantae</taxon>
        <taxon>Streptophyta</taxon>
        <taxon>Embryophyta</taxon>
        <taxon>Tracheophyta</taxon>
        <taxon>Spermatophyta</taxon>
        <taxon>Magnoliopsida</taxon>
        <taxon>eudicotyledons</taxon>
        <taxon>Gunneridae</taxon>
        <taxon>Pentapetalae</taxon>
        <taxon>asterids</taxon>
        <taxon>lamiids</taxon>
        <taxon>Lamiales</taxon>
        <taxon>Pedaliaceae</taxon>
        <taxon>Sesamum</taxon>
    </lineage>
</organism>
<accession>A0AAW2SLM4</accession>
<dbReference type="PROSITE" id="PS51485">
    <property type="entry name" value="PHYTOCYANIN"/>
    <property type="match status" value="1"/>
</dbReference>
<dbReference type="InterPro" id="IPR039391">
    <property type="entry name" value="Phytocyanin-like"/>
</dbReference>
<dbReference type="PANTHER" id="PTHR33021:SF533">
    <property type="entry name" value="PHYTOCYANIN DOMAIN-CONTAINING PROTEIN"/>
    <property type="match status" value="1"/>
</dbReference>
<comment type="caution">
    <text evidence="2">The sequence shown here is derived from an EMBL/GenBank/DDBJ whole genome shotgun (WGS) entry which is preliminary data.</text>
</comment>
<reference evidence="2" key="2">
    <citation type="journal article" date="2024" name="Plant">
        <title>Genomic evolution and insights into agronomic trait innovations of Sesamum species.</title>
        <authorList>
            <person name="Miao H."/>
            <person name="Wang L."/>
            <person name="Qu L."/>
            <person name="Liu H."/>
            <person name="Sun Y."/>
            <person name="Le M."/>
            <person name="Wang Q."/>
            <person name="Wei S."/>
            <person name="Zheng Y."/>
            <person name="Lin W."/>
            <person name="Duan Y."/>
            <person name="Cao H."/>
            <person name="Xiong S."/>
            <person name="Wang X."/>
            <person name="Wei L."/>
            <person name="Li C."/>
            <person name="Ma Q."/>
            <person name="Ju M."/>
            <person name="Zhao R."/>
            <person name="Li G."/>
            <person name="Mu C."/>
            <person name="Tian Q."/>
            <person name="Mei H."/>
            <person name="Zhang T."/>
            <person name="Gao T."/>
            <person name="Zhang H."/>
        </authorList>
    </citation>
    <scope>NUCLEOTIDE SEQUENCE</scope>
    <source>
        <strain evidence="2">KEN1</strain>
    </source>
</reference>
<proteinExistence type="predicted"/>
<dbReference type="InterPro" id="IPR003245">
    <property type="entry name" value="Phytocyanin_dom"/>
</dbReference>
<evidence type="ECO:0000259" key="1">
    <source>
        <dbReference type="PROSITE" id="PS51485"/>
    </source>
</evidence>
<dbReference type="Pfam" id="PF02298">
    <property type="entry name" value="Cu_bind_like"/>
    <property type="match status" value="1"/>
</dbReference>
<feature type="domain" description="Phytocyanin" evidence="1">
    <location>
        <begin position="1"/>
        <end position="67"/>
    </location>
</feature>
<sequence length="140" mass="14570">FKYIPDAHTVAKVNASDFQQCVASNASNVLSSGNDEIALSTPGKKWYICSIAGYCIMGMKLVITVSAAEAPAPTPAPMSWPVAPTPCTMPLPAAPATPVTMPWPSAPQTPGTSAAGDVSRPLRSYVWILGALAVLKVIMV</sequence>
<reference evidence="2" key="1">
    <citation type="submission" date="2020-06" db="EMBL/GenBank/DDBJ databases">
        <authorList>
            <person name="Li T."/>
            <person name="Hu X."/>
            <person name="Zhang T."/>
            <person name="Song X."/>
            <person name="Zhang H."/>
            <person name="Dai N."/>
            <person name="Sheng W."/>
            <person name="Hou X."/>
            <person name="Wei L."/>
        </authorList>
    </citation>
    <scope>NUCLEOTIDE SEQUENCE</scope>
    <source>
        <strain evidence="2">KEN1</strain>
        <tissue evidence="2">Leaf</tissue>
    </source>
</reference>
<dbReference type="GO" id="GO:0009055">
    <property type="term" value="F:electron transfer activity"/>
    <property type="evidence" value="ECO:0007669"/>
    <property type="project" value="InterPro"/>
</dbReference>
<protein>
    <recommendedName>
        <fullName evidence="1">Phytocyanin domain-containing protein</fullName>
    </recommendedName>
</protein>
<feature type="non-terminal residue" evidence="2">
    <location>
        <position position="1"/>
    </location>
</feature>
<evidence type="ECO:0000313" key="2">
    <source>
        <dbReference type="EMBL" id="KAL0393426.1"/>
    </source>
</evidence>
<gene>
    <name evidence="2" type="ORF">Slati_4308800</name>
</gene>
<dbReference type="InterPro" id="IPR008972">
    <property type="entry name" value="Cupredoxin"/>
</dbReference>
<dbReference type="EMBL" id="JACGWN010000016">
    <property type="protein sequence ID" value="KAL0393426.1"/>
    <property type="molecule type" value="Genomic_DNA"/>
</dbReference>
<dbReference type="SUPFAM" id="SSF49503">
    <property type="entry name" value="Cupredoxins"/>
    <property type="match status" value="1"/>
</dbReference>
<dbReference type="GO" id="GO:0005886">
    <property type="term" value="C:plasma membrane"/>
    <property type="evidence" value="ECO:0007669"/>
    <property type="project" value="TreeGrafter"/>
</dbReference>